<dbReference type="InterPro" id="IPR000719">
    <property type="entry name" value="Prot_kinase_dom"/>
</dbReference>
<dbReference type="GO" id="GO:0044773">
    <property type="term" value="P:mitotic DNA damage checkpoint signaling"/>
    <property type="evidence" value="ECO:0007669"/>
    <property type="project" value="TreeGrafter"/>
</dbReference>
<accession>A0A2P6MWE2</accession>
<dbReference type="PROSITE" id="PS50011">
    <property type="entry name" value="PROTEIN_KINASE_DOM"/>
    <property type="match status" value="1"/>
</dbReference>
<feature type="domain" description="Protein kinase" evidence="1">
    <location>
        <begin position="63"/>
        <end position="327"/>
    </location>
</feature>
<dbReference type="PROSITE" id="PS00108">
    <property type="entry name" value="PROTEIN_KINASE_ST"/>
    <property type="match status" value="1"/>
</dbReference>
<sequence>MCSNGVSERAVNPVGGQCGMRQFKKMSISLAWETNAITPPEPYSHRNSDSMLVADDTNVLERYADVRSINSSTEHQVYTVTDKSTGEQLIVKKIQRDDSIKDRIANETSALKDLVDVKGVALLRASLVTPSSFWLVFNRIEGIDLFQFLEDRAFEPMHEDDAKIVCIQLLKIFCQAHERGISHGDIKLENIMIEPDTLRVNVIDFELCSINLKRRKEKKAKWFCENYSGTAQYIAPEIFSQRPYSPEKSDVWSLGITLYALLFGSFPLMLEDVADVIDLERHMTAIQFETIEGREVSSHAKDMLKAMLCLDPDKRPTMEELLRYPWVVKRGQERSL</sequence>
<gene>
    <name evidence="2" type="ORF">PROFUN_01747</name>
</gene>
<dbReference type="GO" id="GO:0005634">
    <property type="term" value="C:nucleus"/>
    <property type="evidence" value="ECO:0007669"/>
    <property type="project" value="TreeGrafter"/>
</dbReference>
<keyword evidence="2" id="KW-0418">Kinase</keyword>
<dbReference type="STRING" id="1890364.A0A2P6MWE2"/>
<evidence type="ECO:0000259" key="1">
    <source>
        <dbReference type="PROSITE" id="PS50011"/>
    </source>
</evidence>
<protein>
    <submittedName>
        <fullName evidence="2">Serine/threonine kinase</fullName>
    </submittedName>
</protein>
<dbReference type="EMBL" id="MDYQ01000353">
    <property type="protein sequence ID" value="PRP76031.1"/>
    <property type="molecule type" value="Genomic_DNA"/>
</dbReference>
<dbReference type="GO" id="GO:0005524">
    <property type="term" value="F:ATP binding"/>
    <property type="evidence" value="ECO:0007669"/>
    <property type="project" value="InterPro"/>
</dbReference>
<keyword evidence="3" id="KW-1185">Reference proteome</keyword>
<dbReference type="Pfam" id="PF00069">
    <property type="entry name" value="Pkinase"/>
    <property type="match status" value="1"/>
</dbReference>
<dbReference type="OrthoDB" id="8596411at2759"/>
<dbReference type="SUPFAM" id="SSF56112">
    <property type="entry name" value="Protein kinase-like (PK-like)"/>
    <property type="match status" value="1"/>
</dbReference>
<evidence type="ECO:0000313" key="2">
    <source>
        <dbReference type="EMBL" id="PRP76031.1"/>
    </source>
</evidence>
<dbReference type="SMART" id="SM00220">
    <property type="entry name" value="S_TKc"/>
    <property type="match status" value="1"/>
</dbReference>
<dbReference type="Proteomes" id="UP000241769">
    <property type="component" value="Unassembled WGS sequence"/>
</dbReference>
<keyword evidence="2" id="KW-0808">Transferase</keyword>
<organism evidence="2 3">
    <name type="scientific">Planoprotostelium fungivorum</name>
    <dbReference type="NCBI Taxonomy" id="1890364"/>
    <lineage>
        <taxon>Eukaryota</taxon>
        <taxon>Amoebozoa</taxon>
        <taxon>Evosea</taxon>
        <taxon>Variosea</taxon>
        <taxon>Cavosteliida</taxon>
        <taxon>Cavosteliaceae</taxon>
        <taxon>Planoprotostelium</taxon>
    </lineage>
</organism>
<name>A0A2P6MWE2_9EUKA</name>
<reference evidence="2 3" key="1">
    <citation type="journal article" date="2018" name="Genome Biol. Evol.">
        <title>Multiple Roots of Fruiting Body Formation in Amoebozoa.</title>
        <authorList>
            <person name="Hillmann F."/>
            <person name="Forbes G."/>
            <person name="Novohradska S."/>
            <person name="Ferling I."/>
            <person name="Riege K."/>
            <person name="Groth M."/>
            <person name="Westermann M."/>
            <person name="Marz M."/>
            <person name="Spaller T."/>
            <person name="Winckler T."/>
            <person name="Schaap P."/>
            <person name="Glockner G."/>
        </authorList>
    </citation>
    <scope>NUCLEOTIDE SEQUENCE [LARGE SCALE GENOMIC DNA]</scope>
    <source>
        <strain evidence="2 3">Jena</strain>
    </source>
</reference>
<comment type="caution">
    <text evidence="2">The sequence shown here is derived from an EMBL/GenBank/DDBJ whole genome shotgun (WGS) entry which is preliminary data.</text>
</comment>
<evidence type="ECO:0000313" key="3">
    <source>
        <dbReference type="Proteomes" id="UP000241769"/>
    </source>
</evidence>
<dbReference type="InterPro" id="IPR008271">
    <property type="entry name" value="Ser/Thr_kinase_AS"/>
</dbReference>
<dbReference type="AlphaFoldDB" id="A0A2P6MWE2"/>
<dbReference type="PANTHER" id="PTHR44167">
    <property type="entry name" value="OVARIAN-SPECIFIC SERINE/THREONINE-PROTEIN KINASE LOK-RELATED"/>
    <property type="match status" value="1"/>
</dbReference>
<dbReference type="InterPro" id="IPR011009">
    <property type="entry name" value="Kinase-like_dom_sf"/>
</dbReference>
<dbReference type="PANTHER" id="PTHR44167:SF24">
    <property type="entry name" value="SERINE_THREONINE-PROTEIN KINASE CHK2"/>
    <property type="match status" value="1"/>
</dbReference>
<proteinExistence type="predicted"/>
<dbReference type="GO" id="GO:0004674">
    <property type="term" value="F:protein serine/threonine kinase activity"/>
    <property type="evidence" value="ECO:0007669"/>
    <property type="project" value="TreeGrafter"/>
</dbReference>
<dbReference type="InParanoid" id="A0A2P6MWE2"/>
<dbReference type="Gene3D" id="1.10.510.10">
    <property type="entry name" value="Transferase(Phosphotransferase) domain 1"/>
    <property type="match status" value="1"/>
</dbReference>